<gene>
    <name evidence="2" type="ORF">ASPCADRAFT_403905</name>
</gene>
<dbReference type="PANTHER" id="PTHR35910">
    <property type="entry name" value="2EXR DOMAIN-CONTAINING PROTEIN"/>
    <property type="match status" value="1"/>
</dbReference>
<dbReference type="PANTHER" id="PTHR35910:SF1">
    <property type="entry name" value="2EXR DOMAIN-CONTAINING PROTEIN"/>
    <property type="match status" value="1"/>
</dbReference>
<dbReference type="AlphaFoldDB" id="A0A1R3RUD9"/>
<dbReference type="Pfam" id="PF20150">
    <property type="entry name" value="2EXR"/>
    <property type="match status" value="1"/>
</dbReference>
<keyword evidence="3" id="KW-1185">Reference proteome</keyword>
<dbReference type="OrthoDB" id="3473305at2759"/>
<accession>A0A1R3RUD9</accession>
<evidence type="ECO:0000313" key="3">
    <source>
        <dbReference type="Proteomes" id="UP000188318"/>
    </source>
</evidence>
<reference evidence="3" key="1">
    <citation type="journal article" date="2017" name="Genome Biol.">
        <title>Comparative genomics reveals high biological diversity and specific adaptations in the industrially and medically important fungal genus Aspergillus.</title>
        <authorList>
            <person name="de Vries R.P."/>
            <person name="Riley R."/>
            <person name="Wiebenga A."/>
            <person name="Aguilar-Osorio G."/>
            <person name="Amillis S."/>
            <person name="Uchima C.A."/>
            <person name="Anderluh G."/>
            <person name="Asadollahi M."/>
            <person name="Askin M."/>
            <person name="Barry K."/>
            <person name="Battaglia E."/>
            <person name="Bayram O."/>
            <person name="Benocci T."/>
            <person name="Braus-Stromeyer S.A."/>
            <person name="Caldana C."/>
            <person name="Canovas D."/>
            <person name="Cerqueira G.C."/>
            <person name="Chen F."/>
            <person name="Chen W."/>
            <person name="Choi C."/>
            <person name="Clum A."/>
            <person name="Dos Santos R.A."/>
            <person name="Damasio A.R."/>
            <person name="Diallinas G."/>
            <person name="Emri T."/>
            <person name="Fekete E."/>
            <person name="Flipphi M."/>
            <person name="Freyberg S."/>
            <person name="Gallo A."/>
            <person name="Gournas C."/>
            <person name="Habgood R."/>
            <person name="Hainaut M."/>
            <person name="Harispe M.L."/>
            <person name="Henrissat B."/>
            <person name="Hilden K.S."/>
            <person name="Hope R."/>
            <person name="Hossain A."/>
            <person name="Karabika E."/>
            <person name="Karaffa L."/>
            <person name="Karanyi Z."/>
            <person name="Krasevec N."/>
            <person name="Kuo A."/>
            <person name="Kusch H."/>
            <person name="LaButti K."/>
            <person name="Lagendijk E.L."/>
            <person name="Lapidus A."/>
            <person name="Levasseur A."/>
            <person name="Lindquist E."/>
            <person name="Lipzen A."/>
            <person name="Logrieco A.F."/>
            <person name="MacCabe A."/>
            <person name="Maekelae M.R."/>
            <person name="Malavazi I."/>
            <person name="Melin P."/>
            <person name="Meyer V."/>
            <person name="Mielnichuk N."/>
            <person name="Miskei M."/>
            <person name="Molnar A.P."/>
            <person name="Mule G."/>
            <person name="Ngan C.Y."/>
            <person name="Orejas M."/>
            <person name="Orosz E."/>
            <person name="Ouedraogo J.P."/>
            <person name="Overkamp K.M."/>
            <person name="Park H.-S."/>
            <person name="Perrone G."/>
            <person name="Piumi F."/>
            <person name="Punt P.J."/>
            <person name="Ram A.F."/>
            <person name="Ramon A."/>
            <person name="Rauscher S."/>
            <person name="Record E."/>
            <person name="Riano-Pachon D.M."/>
            <person name="Robert V."/>
            <person name="Roehrig J."/>
            <person name="Ruller R."/>
            <person name="Salamov A."/>
            <person name="Salih N.S."/>
            <person name="Samson R.A."/>
            <person name="Sandor E."/>
            <person name="Sanguinetti M."/>
            <person name="Schuetze T."/>
            <person name="Sepcic K."/>
            <person name="Shelest E."/>
            <person name="Sherlock G."/>
            <person name="Sophianopoulou V."/>
            <person name="Squina F.M."/>
            <person name="Sun H."/>
            <person name="Susca A."/>
            <person name="Todd R.B."/>
            <person name="Tsang A."/>
            <person name="Unkles S.E."/>
            <person name="van de Wiele N."/>
            <person name="van Rossen-Uffink D."/>
            <person name="Oliveira J.V."/>
            <person name="Vesth T.C."/>
            <person name="Visser J."/>
            <person name="Yu J.-H."/>
            <person name="Zhou M."/>
            <person name="Andersen M.R."/>
            <person name="Archer D.B."/>
            <person name="Baker S.E."/>
            <person name="Benoit I."/>
            <person name="Brakhage A.A."/>
            <person name="Braus G.H."/>
            <person name="Fischer R."/>
            <person name="Frisvad J.C."/>
            <person name="Goldman G.H."/>
            <person name="Houbraken J."/>
            <person name="Oakley B."/>
            <person name="Pocsi I."/>
            <person name="Scazzocchio C."/>
            <person name="Seiboth B."/>
            <person name="vanKuyk P.A."/>
            <person name="Wortman J."/>
            <person name="Dyer P.S."/>
            <person name="Grigoriev I.V."/>
        </authorList>
    </citation>
    <scope>NUCLEOTIDE SEQUENCE [LARGE SCALE GENOMIC DNA]</scope>
    <source>
        <strain evidence="3">ITEM 5010</strain>
    </source>
</reference>
<evidence type="ECO:0000313" key="2">
    <source>
        <dbReference type="EMBL" id="OOF98088.1"/>
    </source>
</evidence>
<protein>
    <recommendedName>
        <fullName evidence="1">2EXR domain-containing protein</fullName>
    </recommendedName>
</protein>
<feature type="domain" description="2EXR" evidence="1">
    <location>
        <begin position="5"/>
        <end position="98"/>
    </location>
</feature>
<dbReference type="VEuPathDB" id="FungiDB:ASPCADRAFT_403905"/>
<dbReference type="InterPro" id="IPR045518">
    <property type="entry name" value="2EXR"/>
</dbReference>
<dbReference type="OMA" id="SPHACIY"/>
<proteinExistence type="predicted"/>
<sequence length="206" mass="24827">MFDTFHLFPLLPPELRLQIWSSSFLHARDRVVKVSCRRYHYRRRYSWYFCAEPPVQLHVNREARNEALRLYRRFFCIEPTLDSAPHSYVYLAPERDIVHVNENALRMAPVTEQKQLRRVILDVNYKGRLDWFPWKILPQMEQLEEIELVIWLMPEGGQSIDGHDIYEYLQWRLTRIAKKNPEWQLPHIELTLGSGERLGGLKIRRS</sequence>
<dbReference type="EMBL" id="KV907496">
    <property type="protein sequence ID" value="OOF98088.1"/>
    <property type="molecule type" value="Genomic_DNA"/>
</dbReference>
<name>A0A1R3RUD9_ASPC5</name>
<evidence type="ECO:0000259" key="1">
    <source>
        <dbReference type="Pfam" id="PF20150"/>
    </source>
</evidence>
<organism evidence="2 3">
    <name type="scientific">Aspergillus carbonarius (strain ITEM 5010)</name>
    <dbReference type="NCBI Taxonomy" id="602072"/>
    <lineage>
        <taxon>Eukaryota</taxon>
        <taxon>Fungi</taxon>
        <taxon>Dikarya</taxon>
        <taxon>Ascomycota</taxon>
        <taxon>Pezizomycotina</taxon>
        <taxon>Eurotiomycetes</taxon>
        <taxon>Eurotiomycetidae</taxon>
        <taxon>Eurotiales</taxon>
        <taxon>Aspergillaceae</taxon>
        <taxon>Aspergillus</taxon>
        <taxon>Aspergillus subgen. Circumdati</taxon>
    </lineage>
</organism>
<dbReference type="Proteomes" id="UP000188318">
    <property type="component" value="Unassembled WGS sequence"/>
</dbReference>